<dbReference type="PANTHER" id="PTHR13304:SF0">
    <property type="entry name" value="GLYCOSYLPHOSPHATIDYLINOSITOL ANCHOR ATTACHMENT 1 PROTEIN"/>
    <property type="match status" value="1"/>
</dbReference>
<dbReference type="Proteomes" id="UP001162483">
    <property type="component" value="Unassembled WGS sequence"/>
</dbReference>
<keyword evidence="2" id="KW-1185">Reference proteome</keyword>
<evidence type="ECO:0000313" key="1">
    <source>
        <dbReference type="EMBL" id="CAI9570584.1"/>
    </source>
</evidence>
<organism evidence="1 2">
    <name type="scientific">Staurois parvus</name>
    <dbReference type="NCBI Taxonomy" id="386267"/>
    <lineage>
        <taxon>Eukaryota</taxon>
        <taxon>Metazoa</taxon>
        <taxon>Chordata</taxon>
        <taxon>Craniata</taxon>
        <taxon>Vertebrata</taxon>
        <taxon>Euteleostomi</taxon>
        <taxon>Amphibia</taxon>
        <taxon>Batrachia</taxon>
        <taxon>Anura</taxon>
        <taxon>Neobatrachia</taxon>
        <taxon>Ranoidea</taxon>
        <taxon>Ranidae</taxon>
        <taxon>Staurois</taxon>
    </lineage>
</organism>
<comment type="caution">
    <text evidence="1">The sequence shown here is derived from an EMBL/GenBank/DDBJ whole genome shotgun (WGS) entry which is preliminary data.</text>
</comment>
<gene>
    <name evidence="1" type="ORF">SPARVUS_LOCUS7117612</name>
</gene>
<evidence type="ECO:0000313" key="2">
    <source>
        <dbReference type="Proteomes" id="UP001162483"/>
    </source>
</evidence>
<protein>
    <submittedName>
        <fullName evidence="1">Uncharacterized protein</fullName>
    </submittedName>
</protein>
<name>A0ABN9DDB9_9NEOB</name>
<reference evidence="1" key="1">
    <citation type="submission" date="2023-05" db="EMBL/GenBank/DDBJ databases">
        <authorList>
            <person name="Stuckert A."/>
        </authorList>
    </citation>
    <scope>NUCLEOTIDE SEQUENCE</scope>
</reference>
<dbReference type="InterPro" id="IPR007246">
    <property type="entry name" value="Gaa1"/>
</dbReference>
<dbReference type="PANTHER" id="PTHR13304">
    <property type="entry name" value="GLYCOSYLPHOSPHATIDYLINOSITOL ANCHOR ATTACHMENT 1 PROTEIN"/>
    <property type="match status" value="1"/>
</dbReference>
<dbReference type="Pfam" id="PF04114">
    <property type="entry name" value="Gaa1"/>
    <property type="match status" value="1"/>
</dbReference>
<accession>A0ABN9DDB9</accession>
<sequence>MMMCDVLCRISSHRRSDHILVCLLQMVKGTNVYGILRAPRSASTESLVLSVPCSEGQNNNQAVGLLLSLASYFRGQIYWAKDIIFLVNEHDLIGMEAWLEGYHDVNVTEIKSSVMMGRAGGRHSGSHIPGDEQ</sequence>
<proteinExistence type="predicted"/>
<dbReference type="EMBL" id="CATNWA010014335">
    <property type="protein sequence ID" value="CAI9570584.1"/>
    <property type="molecule type" value="Genomic_DNA"/>
</dbReference>